<comment type="caution">
    <text evidence="1">The sequence shown here is derived from an EMBL/GenBank/DDBJ whole genome shotgun (WGS) entry which is preliminary data.</text>
</comment>
<dbReference type="AlphaFoldDB" id="A0A399FYE0"/>
<evidence type="ECO:0000313" key="1">
    <source>
        <dbReference type="EMBL" id="RII00429.1"/>
    </source>
</evidence>
<proteinExistence type="predicted"/>
<dbReference type="InterPro" id="IPR029035">
    <property type="entry name" value="DHS-like_NAD/FAD-binding_dom"/>
</dbReference>
<protein>
    <submittedName>
        <fullName evidence="1">Carbon monoxide dehydrogenase</fullName>
    </submittedName>
</protein>
<gene>
    <name evidence="1" type="ORF">B9J77_02805</name>
</gene>
<dbReference type="Pfam" id="PF02552">
    <property type="entry name" value="CO_dh"/>
    <property type="match status" value="1"/>
</dbReference>
<dbReference type="EMBL" id="NDHY01000004">
    <property type="protein sequence ID" value="RII00429.1"/>
    <property type="molecule type" value="Genomic_DNA"/>
</dbReference>
<evidence type="ECO:0000313" key="2">
    <source>
        <dbReference type="Proteomes" id="UP000266287"/>
    </source>
</evidence>
<organism evidence="1 2">
    <name type="scientific">candidate division NPL-UPA2 bacterium Unc8</name>
    <dbReference type="NCBI Taxonomy" id="1980939"/>
    <lineage>
        <taxon>Bacteria</taxon>
    </lineage>
</organism>
<dbReference type="SUPFAM" id="SSF52467">
    <property type="entry name" value="DHS-like NAD/FAD-binding domain"/>
    <property type="match status" value="1"/>
</dbReference>
<dbReference type="InterPro" id="IPR003704">
    <property type="entry name" value="CdhB"/>
</dbReference>
<sequence length="194" mass="21322">MAISSYRVIPGPESYLSPAAASMGVVLPEKGEALIEGKIVPEEEAIEKITEKLILAKNPFFFPGPLILWAWNEKAIAKAKAVKELAEAAGAKIIPMPDYRPKYPMINPEEEINPNHPNLTIWHNKIDTCVFVGVHCHYANLALKIIRGGTDCYTIALCGQAGHEDAMITLRDIHSEEVQKLTEVVKRAKGGTPQ</sequence>
<name>A0A399FYE0_UNCN2</name>
<dbReference type="GO" id="GO:0019385">
    <property type="term" value="P:methanogenesis, from acetate"/>
    <property type="evidence" value="ECO:0007669"/>
    <property type="project" value="InterPro"/>
</dbReference>
<dbReference type="Proteomes" id="UP000266287">
    <property type="component" value="Unassembled WGS sequence"/>
</dbReference>
<reference evidence="1 2" key="1">
    <citation type="submission" date="2018-08" db="EMBL/GenBank/DDBJ databases">
        <title>Draft genome of candidate division NPL-UPA2 bacterium Unc8 that adapted to ultra-basic serpentinizing groundwater.</title>
        <authorList>
            <person name="Ishii S."/>
            <person name="Suzuki S."/>
            <person name="Nealson K.H."/>
        </authorList>
    </citation>
    <scope>NUCLEOTIDE SEQUENCE [LARGE SCALE GENOMIC DNA]</scope>
    <source>
        <strain evidence="1">Unc8</strain>
    </source>
</reference>
<accession>A0A399FYE0</accession>